<feature type="compositionally biased region" description="Polar residues" evidence="1">
    <location>
        <begin position="231"/>
        <end position="245"/>
    </location>
</feature>
<dbReference type="Gene3D" id="1.10.10.10">
    <property type="entry name" value="Winged helix-like DNA-binding domain superfamily/Winged helix DNA-binding domain"/>
    <property type="match status" value="1"/>
</dbReference>
<proteinExistence type="predicted"/>
<evidence type="ECO:0000313" key="3">
    <source>
        <dbReference type="Proteomes" id="UP001165275"/>
    </source>
</evidence>
<dbReference type="EMBL" id="JAGQDC010000021">
    <property type="protein sequence ID" value="MCL1031363.1"/>
    <property type="molecule type" value="Genomic_DNA"/>
</dbReference>
<keyword evidence="3" id="KW-1185">Reference proteome</keyword>
<sequence length="346" mass="38152">MTTDVILSQQIAGINCTHSKNVKKTTTQRNPFICGDNVTGIALEFYIRNLQGTLLPRTACDFLSKICNVAAASGAYRLYYSKNTMAEKTGVSPRTVQRYMRIIEASGIVTRIVVTDSIRGHQPNLYTFTHEFITAVRAFFTVHLGDSQIKNIRKIPHCDLQRLVELSLAPIRGLIRKVSKLKDICTNKKVPPIGQNDASPTGQSDLQKEVTISGKAVEQNLAGTPGPDIETASQGKTLSGTERRTLTNSELIAARKKREAEAAELTRAAHKRKQTASFLQRRSRGYVAKKAQDAQTQYNHTRIVEEGRRHDEALAKAQAGAQKDATVIHGHLNAIRALFGKKPIPA</sequence>
<organism evidence="2 3">
    <name type="scientific">Serratia silvae</name>
    <dbReference type="NCBI Taxonomy" id="2824122"/>
    <lineage>
        <taxon>Bacteria</taxon>
        <taxon>Pseudomonadati</taxon>
        <taxon>Pseudomonadota</taxon>
        <taxon>Gammaproteobacteria</taxon>
        <taxon>Enterobacterales</taxon>
        <taxon>Yersiniaceae</taxon>
        <taxon>Serratia</taxon>
    </lineage>
</organism>
<feature type="region of interest" description="Disordered" evidence="1">
    <location>
        <begin position="267"/>
        <end position="294"/>
    </location>
</feature>
<accession>A0ABT0KIG6</accession>
<gene>
    <name evidence="2" type="ORF">KAJ71_20425</name>
</gene>
<name>A0ABT0KIG6_9GAMM</name>
<dbReference type="PROSITE" id="PS50096">
    <property type="entry name" value="IQ"/>
    <property type="match status" value="1"/>
</dbReference>
<dbReference type="Proteomes" id="UP001165275">
    <property type="component" value="Unassembled WGS sequence"/>
</dbReference>
<comment type="caution">
    <text evidence="2">The sequence shown here is derived from an EMBL/GenBank/DDBJ whole genome shotgun (WGS) entry which is preliminary data.</text>
</comment>
<dbReference type="RefSeq" id="WP_248947368.1">
    <property type="nucleotide sequence ID" value="NZ_CBCSGY010000016.1"/>
</dbReference>
<dbReference type="InterPro" id="IPR036388">
    <property type="entry name" value="WH-like_DNA-bd_sf"/>
</dbReference>
<feature type="region of interest" description="Disordered" evidence="1">
    <location>
        <begin position="218"/>
        <end position="245"/>
    </location>
</feature>
<protein>
    <submittedName>
        <fullName evidence="2">HTH domain-containing protein</fullName>
    </submittedName>
</protein>
<evidence type="ECO:0000256" key="1">
    <source>
        <dbReference type="SAM" id="MobiDB-lite"/>
    </source>
</evidence>
<reference evidence="2" key="1">
    <citation type="submission" date="2021-04" db="EMBL/GenBank/DDBJ databases">
        <title>Genome sequence of Serratia sp. arafor3.</title>
        <authorList>
            <person name="Besaury L."/>
        </authorList>
    </citation>
    <scope>NUCLEOTIDE SEQUENCE</scope>
    <source>
        <strain evidence="2">Arafor3</strain>
    </source>
</reference>
<evidence type="ECO:0000313" key="2">
    <source>
        <dbReference type="EMBL" id="MCL1031363.1"/>
    </source>
</evidence>